<feature type="region of interest" description="Disordered" evidence="1">
    <location>
        <begin position="544"/>
        <end position="567"/>
    </location>
</feature>
<organism evidence="2 3">
    <name type="scientific">Ceratodon purpureus</name>
    <name type="common">Fire moss</name>
    <name type="synonym">Dicranum purpureum</name>
    <dbReference type="NCBI Taxonomy" id="3225"/>
    <lineage>
        <taxon>Eukaryota</taxon>
        <taxon>Viridiplantae</taxon>
        <taxon>Streptophyta</taxon>
        <taxon>Embryophyta</taxon>
        <taxon>Bryophyta</taxon>
        <taxon>Bryophytina</taxon>
        <taxon>Bryopsida</taxon>
        <taxon>Dicranidae</taxon>
        <taxon>Pseudoditrichales</taxon>
        <taxon>Ditrichaceae</taxon>
        <taxon>Ceratodon</taxon>
    </lineage>
</organism>
<dbReference type="EMBL" id="CM026421">
    <property type="protein sequence ID" value="KAG0590908.1"/>
    <property type="molecule type" value="Genomic_DNA"/>
</dbReference>
<feature type="compositionally biased region" description="Basic residues" evidence="1">
    <location>
        <begin position="649"/>
        <end position="666"/>
    </location>
</feature>
<evidence type="ECO:0000256" key="1">
    <source>
        <dbReference type="SAM" id="MobiDB-lite"/>
    </source>
</evidence>
<dbReference type="Proteomes" id="UP000822688">
    <property type="component" value="Chromosome 1"/>
</dbReference>
<keyword evidence="3" id="KW-1185">Reference proteome</keyword>
<evidence type="ECO:0000313" key="3">
    <source>
        <dbReference type="Proteomes" id="UP000822688"/>
    </source>
</evidence>
<comment type="caution">
    <text evidence="2">The sequence shown here is derived from an EMBL/GenBank/DDBJ whole genome shotgun (WGS) entry which is preliminary data.</text>
</comment>
<feature type="compositionally biased region" description="Polar residues" evidence="1">
    <location>
        <begin position="1"/>
        <end position="11"/>
    </location>
</feature>
<accession>A0A8T0J7S7</accession>
<proteinExistence type="predicted"/>
<dbReference type="CDD" id="cd16448">
    <property type="entry name" value="RING-H2"/>
    <property type="match status" value="1"/>
</dbReference>
<protein>
    <submittedName>
        <fullName evidence="2">Uncharacterized protein</fullName>
    </submittedName>
</protein>
<gene>
    <name evidence="2" type="ORF">KC19_1G134600</name>
</gene>
<name>A0A8T0J7S7_CERPU</name>
<sequence length="666" mass="72070">MDTTCSTQSPYEENIWEEPSDSGRYGYPMSSGNLRHKVSRISSMHTESREPQKVEGPCCMEIEAQERIYDCDLEKLADYIRSASVNARKDQEHRGHVLEHRCKELQQQCKSIDGALAERQKSLREEELSCANIRSRRDSLVEHFNSIKMAADSGENEDVVIGETSAVEDEQLRVLDKDLEFGLHILSRESARTEQLKLEQEGIQSDLRKVEREIHLRGVASTRLETWVAKLTEQVQMMAAGSGMGTTPIPLRNPSVPAVGRSQVIYISNCPVCDFNFQCHNISVADCGCCYHHFCLAAWLSDGRRRCASYACGLEFCQDWLDSFGANQVRLPLLRVPKMEGHASRSNRHDAGHVSHAASTNFNVESASGTPTSMKQKSVLTPSSGHVKARVLGSSKTPSSSAGRVPIEGPGVRSGGVAYRTPAAVSKSGSPPRAVVGGANTFDESLLFAETEEVCFTQAQKASHATPEGGADKAVTTSLPETVFLDSSEGVPEVQEIQPPWTGKMPVDTTISQEIQRATSSSTDGGPEHEIAITTDSLGLDKDMVQSESQAVPPEPPATKKSSTQDVISLRTSRKAALRNTMCPAPASQAGTRSEDVGVAGAKKVVSGRGRATQGVARVDKVSNMKPLALIGVQEKFRAPAAVADAGKGRGRGGKHAKRKRDGSTS</sequence>
<feature type="region of interest" description="Disordered" evidence="1">
    <location>
        <begin position="1"/>
        <end position="23"/>
    </location>
</feature>
<feature type="region of interest" description="Disordered" evidence="1">
    <location>
        <begin position="640"/>
        <end position="666"/>
    </location>
</feature>
<reference evidence="2" key="1">
    <citation type="submission" date="2020-06" db="EMBL/GenBank/DDBJ databases">
        <title>WGS assembly of Ceratodon purpureus strain R40.</title>
        <authorList>
            <person name="Carey S.B."/>
            <person name="Jenkins J."/>
            <person name="Shu S."/>
            <person name="Lovell J.T."/>
            <person name="Sreedasyam A."/>
            <person name="Maumus F."/>
            <person name="Tiley G.P."/>
            <person name="Fernandez-Pozo N."/>
            <person name="Barry K."/>
            <person name="Chen C."/>
            <person name="Wang M."/>
            <person name="Lipzen A."/>
            <person name="Daum C."/>
            <person name="Saski C.A."/>
            <person name="Payton A.C."/>
            <person name="Mcbreen J.C."/>
            <person name="Conrad R.E."/>
            <person name="Kollar L.M."/>
            <person name="Olsson S."/>
            <person name="Huttunen S."/>
            <person name="Landis J.B."/>
            <person name="Wickett N.J."/>
            <person name="Johnson M.G."/>
            <person name="Rensing S.A."/>
            <person name="Grimwood J."/>
            <person name="Schmutz J."/>
            <person name="Mcdaniel S.F."/>
        </authorList>
    </citation>
    <scope>NUCLEOTIDE SEQUENCE</scope>
    <source>
        <strain evidence="2">R40</strain>
    </source>
</reference>
<evidence type="ECO:0000313" key="2">
    <source>
        <dbReference type="EMBL" id="KAG0590908.1"/>
    </source>
</evidence>
<dbReference type="AlphaFoldDB" id="A0A8T0J7S7"/>
<feature type="region of interest" description="Disordered" evidence="1">
    <location>
        <begin position="391"/>
        <end position="414"/>
    </location>
</feature>